<name>A0A2S9INK7_9HYPH</name>
<organism evidence="1 2">
    <name type="scientific">Phyllobacterium phragmitis</name>
    <dbReference type="NCBI Taxonomy" id="2670329"/>
    <lineage>
        <taxon>Bacteria</taxon>
        <taxon>Pseudomonadati</taxon>
        <taxon>Pseudomonadota</taxon>
        <taxon>Alphaproteobacteria</taxon>
        <taxon>Hyphomicrobiales</taxon>
        <taxon>Phyllobacteriaceae</taxon>
        <taxon>Phyllobacterium</taxon>
    </lineage>
</organism>
<reference evidence="1 2" key="1">
    <citation type="submission" date="2018-02" db="EMBL/GenBank/DDBJ databases">
        <title>The draft genome of Phyllobacterium sp. 1N-3.</title>
        <authorList>
            <person name="Liu L."/>
            <person name="Li L."/>
            <person name="Zhang X."/>
            <person name="Wang T."/>
            <person name="Liang L."/>
        </authorList>
    </citation>
    <scope>NUCLEOTIDE SEQUENCE [LARGE SCALE GENOMIC DNA]</scope>
    <source>
        <strain evidence="1 2">1N-3</strain>
    </source>
</reference>
<evidence type="ECO:0000313" key="1">
    <source>
        <dbReference type="EMBL" id="PRD42116.1"/>
    </source>
</evidence>
<proteinExistence type="predicted"/>
<dbReference type="RefSeq" id="WP_105743384.1">
    <property type="nucleotide sequence ID" value="NZ_PVBR01000014.1"/>
</dbReference>
<dbReference type="EMBL" id="PVBR01000014">
    <property type="protein sequence ID" value="PRD42116.1"/>
    <property type="molecule type" value="Genomic_DNA"/>
</dbReference>
<dbReference type="Proteomes" id="UP000239434">
    <property type="component" value="Unassembled WGS sequence"/>
</dbReference>
<gene>
    <name evidence="1" type="ORF">C5748_18375</name>
</gene>
<evidence type="ECO:0000313" key="2">
    <source>
        <dbReference type="Proteomes" id="UP000239434"/>
    </source>
</evidence>
<comment type="caution">
    <text evidence="1">The sequence shown here is derived from an EMBL/GenBank/DDBJ whole genome shotgun (WGS) entry which is preliminary data.</text>
</comment>
<protein>
    <submittedName>
        <fullName evidence="1">Uncharacterized protein</fullName>
    </submittedName>
</protein>
<accession>A0A2S9INK7</accession>
<keyword evidence="2" id="KW-1185">Reference proteome</keyword>
<dbReference type="AlphaFoldDB" id="A0A2S9INK7"/>
<sequence>MSNVVSFPAKDTDRVVWRCNCGCLTHFVRADYELECAQCGNLSTSISGEWRKNVPDVPAVVADVEARDIKVTDLNSSEAAIRRVLLKADPDTLAVLVTLHKDGTMSVWGIDLDTPEEQAWFDAQMAAAKAMLTPKG</sequence>